<keyword evidence="2" id="KW-1185">Reference proteome</keyword>
<evidence type="ECO:0000313" key="2">
    <source>
        <dbReference type="Proteomes" id="UP001556617"/>
    </source>
</evidence>
<evidence type="ECO:0000313" key="1">
    <source>
        <dbReference type="EMBL" id="MEX0380438.1"/>
    </source>
</evidence>
<protein>
    <submittedName>
        <fullName evidence="1">Uncharacterized protein</fullName>
    </submittedName>
</protein>
<proteinExistence type="predicted"/>
<accession>A0ABV3S1Z0</accession>
<gene>
    <name evidence="1" type="ORF">AB3K24_03620</name>
</gene>
<comment type="caution">
    <text evidence="1">The sequence shown here is derived from an EMBL/GenBank/DDBJ whole genome shotgun (WGS) entry which is preliminary data.</text>
</comment>
<name>A0ABV3S1Z0_9LACO</name>
<reference evidence="1 2" key="1">
    <citation type="submission" date="2024-07" db="EMBL/GenBank/DDBJ databases">
        <authorList>
            <person name="Yun M."/>
        </authorList>
    </citation>
    <scope>NUCLEOTIDE SEQUENCE [LARGE SCALE GENOMIC DNA]</scope>
    <source>
        <strain evidence="1 2">MS01</strain>
    </source>
</reference>
<dbReference type="RefSeq" id="WP_367973843.1">
    <property type="nucleotide sequence ID" value="NZ_JBFPEQ010000001.1"/>
</dbReference>
<dbReference type="Proteomes" id="UP001556617">
    <property type="component" value="Unassembled WGS sequence"/>
</dbReference>
<organism evidence="1 2">
    <name type="scientific">Leuconostoc aquikimchii</name>
    <dbReference type="NCBI Taxonomy" id="3236804"/>
    <lineage>
        <taxon>Bacteria</taxon>
        <taxon>Bacillati</taxon>
        <taxon>Bacillota</taxon>
        <taxon>Bacilli</taxon>
        <taxon>Lactobacillales</taxon>
        <taxon>Lactobacillaceae</taxon>
        <taxon>Leuconostoc</taxon>
    </lineage>
</organism>
<dbReference type="EMBL" id="JBFPER010000001">
    <property type="protein sequence ID" value="MEX0380438.1"/>
    <property type="molecule type" value="Genomic_DNA"/>
</dbReference>
<sequence length="72" mass="8600">MTETNDDVFHIQQQWREKPSNVRIINVRPNTHRKIRLLSKSTNIPTYKLASDLIEWALERVEISNYMESDND</sequence>